<evidence type="ECO:0000313" key="2">
    <source>
        <dbReference type="Proteomes" id="UP000018780"/>
    </source>
</evidence>
<evidence type="ECO:0000313" key="1">
    <source>
        <dbReference type="EMBL" id="AHD03218.1"/>
    </source>
</evidence>
<dbReference type="EMBL" id="CP006773">
    <property type="protein sequence ID" value="AHD03218.1"/>
    <property type="molecule type" value="Genomic_DNA"/>
</dbReference>
<dbReference type="KEGG" id="lmd:METH_16945"/>
<dbReference type="AlphaFoldDB" id="V9VZ52"/>
<reference evidence="1 2" key="1">
    <citation type="submission" date="2013-09" db="EMBL/GenBank/DDBJ databases">
        <authorList>
            <consortium name="DOE Joint Genome Institute"/>
            <person name="Klenk H.-P."/>
            <person name="Huntemann M."/>
            <person name="Han J."/>
            <person name="Chen A."/>
            <person name="Kyrpides N."/>
            <person name="Mavromatis K."/>
            <person name="Markowitz V."/>
            <person name="Palaniappan K."/>
            <person name="Ivanova N."/>
            <person name="Schaumberg A."/>
            <person name="Pati A."/>
            <person name="Liolios K."/>
            <person name="Nordberg H.P."/>
            <person name="Cantor M.N."/>
            <person name="Hua S.X."/>
            <person name="Woyke T."/>
        </authorList>
    </citation>
    <scope>NUCLEOTIDE SEQUENCE [LARGE SCALE GENOMIC DNA]</scope>
    <source>
        <strain evidence="1 2">DSM 14336</strain>
    </source>
</reference>
<name>V9VZ52_9RHOB</name>
<accession>V9VZ52</accession>
<protein>
    <submittedName>
        <fullName evidence="1">Uncharacterized protein</fullName>
    </submittedName>
</protein>
<dbReference type="Proteomes" id="UP000018780">
    <property type="component" value="Chromosome"/>
</dbReference>
<keyword evidence="2" id="KW-1185">Reference proteome</keyword>
<proteinExistence type="predicted"/>
<gene>
    <name evidence="1" type="ORF">METH_16945</name>
</gene>
<sequence>MTCQLDHVGGWAIFVSTPQRHSPLCGPVLDQHAAHAAVQNLHLAVDMAQLVRLLDSGRDSSSISAAQQISQARTSKATLRG</sequence>
<dbReference type="HOGENOM" id="CLU_2569615_0_0_5"/>
<organism evidence="1 2">
    <name type="scientific">Leisingera methylohalidivorans DSM 14336</name>
    <dbReference type="NCBI Taxonomy" id="999552"/>
    <lineage>
        <taxon>Bacteria</taxon>
        <taxon>Pseudomonadati</taxon>
        <taxon>Pseudomonadota</taxon>
        <taxon>Alphaproteobacteria</taxon>
        <taxon>Rhodobacterales</taxon>
        <taxon>Roseobacteraceae</taxon>
        <taxon>Leisingera</taxon>
    </lineage>
</organism>